<keyword evidence="2" id="KW-1185">Reference proteome</keyword>
<gene>
    <name evidence="1" type="ORF">AKJ09_10635</name>
</gene>
<name>A0A0K1QE77_9BACT</name>
<evidence type="ECO:0000313" key="2">
    <source>
        <dbReference type="Proteomes" id="UP000064967"/>
    </source>
</evidence>
<sequence length="39" mass="4206">MAFARCLWRALVLGAITLVALEERGRAARFNAGGFPSGR</sequence>
<proteinExistence type="predicted"/>
<organism evidence="1 2">
    <name type="scientific">Labilithrix luteola</name>
    <dbReference type="NCBI Taxonomy" id="1391654"/>
    <lineage>
        <taxon>Bacteria</taxon>
        <taxon>Pseudomonadati</taxon>
        <taxon>Myxococcota</taxon>
        <taxon>Polyangia</taxon>
        <taxon>Polyangiales</taxon>
        <taxon>Labilitrichaceae</taxon>
        <taxon>Labilithrix</taxon>
    </lineage>
</organism>
<evidence type="ECO:0000313" key="1">
    <source>
        <dbReference type="EMBL" id="AKV03972.1"/>
    </source>
</evidence>
<dbReference type="KEGG" id="llu:AKJ09_10635"/>
<dbReference type="Proteomes" id="UP000064967">
    <property type="component" value="Chromosome"/>
</dbReference>
<dbReference type="EMBL" id="CP012333">
    <property type="protein sequence ID" value="AKV03972.1"/>
    <property type="molecule type" value="Genomic_DNA"/>
</dbReference>
<reference evidence="1 2" key="1">
    <citation type="submission" date="2015-08" db="EMBL/GenBank/DDBJ databases">
        <authorList>
            <person name="Babu N.S."/>
            <person name="Beckwith C.J."/>
            <person name="Beseler K.G."/>
            <person name="Brison A."/>
            <person name="Carone J.V."/>
            <person name="Caskin T.P."/>
            <person name="Diamond M."/>
            <person name="Durham M.E."/>
            <person name="Foxe J.M."/>
            <person name="Go M."/>
            <person name="Henderson B.A."/>
            <person name="Jones I.B."/>
            <person name="McGettigan J.A."/>
            <person name="Micheletti S.J."/>
            <person name="Nasrallah M.E."/>
            <person name="Ortiz D."/>
            <person name="Piller C.R."/>
            <person name="Privatt S.R."/>
            <person name="Schneider S.L."/>
            <person name="Sharp S."/>
            <person name="Smith T.C."/>
            <person name="Stanton J.D."/>
            <person name="Ullery H.E."/>
            <person name="Wilson R.J."/>
            <person name="Serrano M.G."/>
            <person name="Buck G."/>
            <person name="Lee V."/>
            <person name="Wang Y."/>
            <person name="Carvalho R."/>
            <person name="Voegtly L."/>
            <person name="Shi R."/>
            <person name="Duckworth R."/>
            <person name="Johnson A."/>
            <person name="Loviza R."/>
            <person name="Walstead R."/>
            <person name="Shah Z."/>
            <person name="Kiflezghi M."/>
            <person name="Wade K."/>
            <person name="Ball S.L."/>
            <person name="Bradley K.W."/>
            <person name="Asai D.J."/>
            <person name="Bowman C.A."/>
            <person name="Russell D.A."/>
            <person name="Pope W.H."/>
            <person name="Jacobs-Sera D."/>
            <person name="Hendrix R.W."/>
            <person name="Hatfull G.F."/>
        </authorList>
    </citation>
    <scope>NUCLEOTIDE SEQUENCE [LARGE SCALE GENOMIC DNA]</scope>
    <source>
        <strain evidence="1 2">DSM 27648</strain>
    </source>
</reference>
<accession>A0A0K1QE77</accession>
<protein>
    <submittedName>
        <fullName evidence="1">Uncharacterized protein</fullName>
    </submittedName>
</protein>
<dbReference type="AlphaFoldDB" id="A0A0K1QE77"/>